<dbReference type="SUPFAM" id="SSF48403">
    <property type="entry name" value="Ankyrin repeat"/>
    <property type="match status" value="2"/>
</dbReference>
<organism evidence="4 5">
    <name type="scientific">Fusarium torreyae</name>
    <dbReference type="NCBI Taxonomy" id="1237075"/>
    <lineage>
        <taxon>Eukaryota</taxon>
        <taxon>Fungi</taxon>
        <taxon>Dikarya</taxon>
        <taxon>Ascomycota</taxon>
        <taxon>Pezizomycotina</taxon>
        <taxon>Sordariomycetes</taxon>
        <taxon>Hypocreomycetidae</taxon>
        <taxon>Hypocreales</taxon>
        <taxon>Nectriaceae</taxon>
        <taxon>Fusarium</taxon>
    </lineage>
</organism>
<dbReference type="AlphaFoldDB" id="A0A9W8VC59"/>
<protein>
    <recommendedName>
        <fullName evidence="6">Ankyrin</fullName>
    </recommendedName>
</protein>
<dbReference type="Gene3D" id="1.25.40.20">
    <property type="entry name" value="Ankyrin repeat-containing domain"/>
    <property type="match status" value="4"/>
</dbReference>
<dbReference type="PROSITE" id="PS50088">
    <property type="entry name" value="ANK_REPEAT"/>
    <property type="match status" value="1"/>
</dbReference>
<evidence type="ECO:0000256" key="3">
    <source>
        <dbReference type="PROSITE-ProRule" id="PRU00023"/>
    </source>
</evidence>
<keyword evidence="1" id="KW-0677">Repeat</keyword>
<keyword evidence="2 3" id="KW-0040">ANK repeat</keyword>
<evidence type="ECO:0000256" key="2">
    <source>
        <dbReference type="ARBA" id="ARBA00023043"/>
    </source>
</evidence>
<keyword evidence="5" id="KW-1185">Reference proteome</keyword>
<evidence type="ECO:0000313" key="4">
    <source>
        <dbReference type="EMBL" id="KAJ4251039.1"/>
    </source>
</evidence>
<dbReference type="InterPro" id="IPR036770">
    <property type="entry name" value="Ankyrin_rpt-contain_sf"/>
</dbReference>
<dbReference type="EMBL" id="JAOQAZ010000029">
    <property type="protein sequence ID" value="KAJ4251039.1"/>
    <property type="molecule type" value="Genomic_DNA"/>
</dbReference>
<dbReference type="InterPro" id="IPR002110">
    <property type="entry name" value="Ankyrin_rpt"/>
</dbReference>
<dbReference type="PANTHER" id="PTHR24198">
    <property type="entry name" value="ANKYRIN REPEAT AND PROTEIN KINASE DOMAIN-CONTAINING PROTEIN"/>
    <property type="match status" value="1"/>
</dbReference>
<dbReference type="Pfam" id="PF12796">
    <property type="entry name" value="Ank_2"/>
    <property type="match status" value="3"/>
</dbReference>
<accession>A0A9W8VC59</accession>
<evidence type="ECO:0008006" key="6">
    <source>
        <dbReference type="Google" id="ProtNLM"/>
    </source>
</evidence>
<dbReference type="SMART" id="SM00248">
    <property type="entry name" value="ANK"/>
    <property type="match status" value="11"/>
</dbReference>
<dbReference type="PANTHER" id="PTHR24198:SF165">
    <property type="entry name" value="ANKYRIN REPEAT-CONTAINING PROTEIN-RELATED"/>
    <property type="match status" value="1"/>
</dbReference>
<dbReference type="OrthoDB" id="20872at2759"/>
<evidence type="ECO:0000313" key="5">
    <source>
        <dbReference type="Proteomes" id="UP001152049"/>
    </source>
</evidence>
<feature type="repeat" description="ANK" evidence="3">
    <location>
        <begin position="219"/>
        <end position="251"/>
    </location>
</feature>
<sequence>MGQTALIQAARLGRTAVVERLIERPDHAYPGLADLKWRRTALSWAVGEGHAVSAALLLALPDCNLNCTDVTGRAAVSYVAESGPLQLAQDMLQDPLIDQHLRDNEGRTIFWSAAANGNTALMEDLLSGISKSLFTNGSLFMKDYNMQGPVSAAAMNGHADVIRVMLEFSSVQLAVEMCEHDVDYRSPLKLASIAGHREVVKILIESCPSIDVLAAEGIDRRTALSLAAQHGHIDLVMFLIEASKSLVRSNGDLCKQLCYSRDRQGRTALSWAAEYGHEQVIEYLATANEPGVSETTEVRGRSPLSWAASGGHFRTFEFLLANCSDDAADNDMDGHSPAYWAAENGHVSIASMFNAHVKISPIAQGELNGDDDPGTFVVWAPHQEALRWQQTNTPYKTTLTGRTLLSEATEHGQVAVVRELLDCHRMVIDVNEVDKESQPPVWHAIRGGHKTIVWRLLRSGKLDRKGLEIAKRERPEWLVEEKLVKRLLPSYHPYCIFNVRQSGRFAMTGERA</sequence>
<evidence type="ECO:0000256" key="1">
    <source>
        <dbReference type="ARBA" id="ARBA00022737"/>
    </source>
</evidence>
<gene>
    <name evidence="4" type="ORF">NW762_011689</name>
</gene>
<proteinExistence type="predicted"/>
<comment type="caution">
    <text evidence="4">The sequence shown here is derived from an EMBL/GenBank/DDBJ whole genome shotgun (WGS) entry which is preliminary data.</text>
</comment>
<reference evidence="4" key="1">
    <citation type="submission" date="2022-09" db="EMBL/GenBank/DDBJ databases">
        <title>Fusarium specimens isolated from Avocado Roots.</title>
        <authorList>
            <person name="Stajich J."/>
            <person name="Roper C."/>
            <person name="Heimlech-Rivalta G."/>
        </authorList>
    </citation>
    <scope>NUCLEOTIDE SEQUENCE</scope>
    <source>
        <strain evidence="4">CF00136</strain>
    </source>
</reference>
<dbReference type="Proteomes" id="UP001152049">
    <property type="component" value="Unassembled WGS sequence"/>
</dbReference>
<name>A0A9W8VC59_9HYPO</name>